<evidence type="ECO:0008006" key="4">
    <source>
        <dbReference type="Google" id="ProtNLM"/>
    </source>
</evidence>
<keyword evidence="3" id="KW-1185">Reference proteome</keyword>
<protein>
    <recommendedName>
        <fullName evidence="4">Secreted protein</fullName>
    </recommendedName>
</protein>
<evidence type="ECO:0000313" key="3">
    <source>
        <dbReference type="Proteomes" id="UP000598996"/>
    </source>
</evidence>
<dbReference type="EMBL" id="JAENHO010000022">
    <property type="protein sequence ID" value="MBL7261800.1"/>
    <property type="molecule type" value="Genomic_DNA"/>
</dbReference>
<organism evidence="2 3">
    <name type="scientific">Paractinoplanes lichenicola</name>
    <dbReference type="NCBI Taxonomy" id="2802976"/>
    <lineage>
        <taxon>Bacteria</taxon>
        <taxon>Bacillati</taxon>
        <taxon>Actinomycetota</taxon>
        <taxon>Actinomycetes</taxon>
        <taxon>Micromonosporales</taxon>
        <taxon>Micromonosporaceae</taxon>
        <taxon>Paractinoplanes</taxon>
    </lineage>
</organism>
<feature type="compositionally biased region" description="Basic and acidic residues" evidence="1">
    <location>
        <begin position="77"/>
        <end position="96"/>
    </location>
</feature>
<feature type="region of interest" description="Disordered" evidence="1">
    <location>
        <begin position="76"/>
        <end position="99"/>
    </location>
</feature>
<accession>A0ABS1W4Z6</accession>
<sequence length="121" mass="12393">MKLKFKLGRPQIIALVIAGLAVVALIASRGGDGGDQGPGTLDNAAVRACDQFAAGQGAARSNSARLSLADKVTAEAAKSDNDPVRTRSMELGRNADEGNAAWRTASGNLTRACQEAGWSAP</sequence>
<evidence type="ECO:0000313" key="2">
    <source>
        <dbReference type="EMBL" id="MBL7261800.1"/>
    </source>
</evidence>
<evidence type="ECO:0000256" key="1">
    <source>
        <dbReference type="SAM" id="MobiDB-lite"/>
    </source>
</evidence>
<comment type="caution">
    <text evidence="2">The sequence shown here is derived from an EMBL/GenBank/DDBJ whole genome shotgun (WGS) entry which is preliminary data.</text>
</comment>
<dbReference type="RefSeq" id="WP_203078248.1">
    <property type="nucleotide sequence ID" value="NZ_JAENHO010000022.1"/>
</dbReference>
<reference evidence="2 3" key="1">
    <citation type="submission" date="2021-01" db="EMBL/GenBank/DDBJ databases">
        <title>Actinoplanes sp. nov. LDG1-01 isolated from lichen.</title>
        <authorList>
            <person name="Saeng-In P."/>
            <person name="Phongsopitanun W."/>
            <person name="Kanchanasin P."/>
            <person name="Yuki M."/>
            <person name="Kudo T."/>
            <person name="Ohkuma M."/>
            <person name="Tanasupawat S."/>
        </authorList>
    </citation>
    <scope>NUCLEOTIDE SEQUENCE [LARGE SCALE GENOMIC DNA]</scope>
    <source>
        <strain evidence="2 3">LDG1-01</strain>
    </source>
</reference>
<dbReference type="Proteomes" id="UP000598996">
    <property type="component" value="Unassembled WGS sequence"/>
</dbReference>
<gene>
    <name evidence="2" type="ORF">JKJ07_46750</name>
</gene>
<proteinExistence type="predicted"/>
<name>A0ABS1W4Z6_9ACTN</name>